<protein>
    <submittedName>
        <fullName evidence="10">Uncharacterized protein</fullName>
    </submittedName>
</protein>
<evidence type="ECO:0000259" key="8">
    <source>
        <dbReference type="Pfam" id="PF20946"/>
    </source>
</evidence>
<dbReference type="OMA" id="RYAHTNG"/>
<dbReference type="RefSeq" id="XP_008614450.1">
    <property type="nucleotide sequence ID" value="XM_008616228.1"/>
</dbReference>
<feature type="region of interest" description="Disordered" evidence="6">
    <location>
        <begin position="800"/>
        <end position="819"/>
    </location>
</feature>
<dbReference type="EMBL" id="JH767165">
    <property type="protein sequence ID" value="EQC32048.1"/>
    <property type="molecule type" value="Genomic_DNA"/>
</dbReference>
<dbReference type="GO" id="GO:0000278">
    <property type="term" value="P:mitotic cell cycle"/>
    <property type="evidence" value="ECO:0007669"/>
    <property type="project" value="TreeGrafter"/>
</dbReference>
<dbReference type="eggNOG" id="KOG1274">
    <property type="taxonomic scope" value="Eukaryota"/>
</dbReference>
<dbReference type="InterPro" id="IPR022100">
    <property type="entry name" value="WDHD1/CFT4_beta-prop_2nd"/>
</dbReference>
<dbReference type="VEuPathDB" id="FungiDB:SDRG_10246"/>
<dbReference type="Pfam" id="PF20946">
    <property type="entry name" value="Ctf4_C"/>
    <property type="match status" value="1"/>
</dbReference>
<organism evidence="10 11">
    <name type="scientific">Saprolegnia diclina (strain VS20)</name>
    <dbReference type="NCBI Taxonomy" id="1156394"/>
    <lineage>
        <taxon>Eukaryota</taxon>
        <taxon>Sar</taxon>
        <taxon>Stramenopiles</taxon>
        <taxon>Oomycota</taxon>
        <taxon>Saprolegniomycetes</taxon>
        <taxon>Saprolegniales</taxon>
        <taxon>Saprolegniaceae</taxon>
        <taxon>Saprolegnia</taxon>
    </lineage>
</organism>
<feature type="domain" description="WDHD1 first WD40" evidence="9">
    <location>
        <begin position="24"/>
        <end position="311"/>
    </location>
</feature>
<gene>
    <name evidence="10" type="ORF">SDRG_10246</name>
</gene>
<evidence type="ECO:0000256" key="4">
    <source>
        <dbReference type="ARBA" id="ARBA00023242"/>
    </source>
</evidence>
<keyword evidence="2 5" id="KW-0853">WD repeat</keyword>
<evidence type="ECO:0000256" key="6">
    <source>
        <dbReference type="SAM" id="MobiDB-lite"/>
    </source>
</evidence>
<evidence type="ECO:0000256" key="5">
    <source>
        <dbReference type="PROSITE-ProRule" id="PRU00221"/>
    </source>
</evidence>
<dbReference type="GO" id="GO:0006261">
    <property type="term" value="P:DNA-templated DNA replication"/>
    <property type="evidence" value="ECO:0007669"/>
    <property type="project" value="TreeGrafter"/>
</dbReference>
<dbReference type="SMART" id="SM00320">
    <property type="entry name" value="WD40"/>
    <property type="match status" value="3"/>
</dbReference>
<dbReference type="PANTHER" id="PTHR19932">
    <property type="entry name" value="WD REPEAT AND HMG-BOX DNA BINDING PROTEIN"/>
    <property type="match status" value="1"/>
</dbReference>
<evidence type="ECO:0000256" key="2">
    <source>
        <dbReference type="ARBA" id="ARBA00022574"/>
    </source>
</evidence>
<dbReference type="SUPFAM" id="SSF50978">
    <property type="entry name" value="WD40 repeat-like"/>
    <property type="match status" value="1"/>
</dbReference>
<dbReference type="AlphaFoldDB" id="T0RIA9"/>
<dbReference type="OrthoDB" id="427368at2759"/>
<evidence type="ECO:0000313" key="10">
    <source>
        <dbReference type="EMBL" id="EQC32048.1"/>
    </source>
</evidence>
<dbReference type="InterPro" id="IPR001680">
    <property type="entry name" value="WD40_rpt"/>
</dbReference>
<reference evidence="10 11" key="1">
    <citation type="submission" date="2012-04" db="EMBL/GenBank/DDBJ databases">
        <title>The Genome Sequence of Saprolegnia declina VS20.</title>
        <authorList>
            <consortium name="The Broad Institute Genome Sequencing Platform"/>
            <person name="Russ C."/>
            <person name="Nusbaum C."/>
            <person name="Tyler B."/>
            <person name="van West P."/>
            <person name="Dieguez-Uribeondo J."/>
            <person name="de Bruijn I."/>
            <person name="Tripathy S."/>
            <person name="Jiang R."/>
            <person name="Young S.K."/>
            <person name="Zeng Q."/>
            <person name="Gargeya S."/>
            <person name="Fitzgerald M."/>
            <person name="Haas B."/>
            <person name="Abouelleil A."/>
            <person name="Alvarado L."/>
            <person name="Arachchi H.M."/>
            <person name="Berlin A."/>
            <person name="Chapman S.B."/>
            <person name="Goldberg J."/>
            <person name="Griggs A."/>
            <person name="Gujja S."/>
            <person name="Hansen M."/>
            <person name="Howarth C."/>
            <person name="Imamovic A."/>
            <person name="Larimer J."/>
            <person name="McCowen C."/>
            <person name="Montmayeur A."/>
            <person name="Murphy C."/>
            <person name="Neiman D."/>
            <person name="Pearson M."/>
            <person name="Priest M."/>
            <person name="Roberts A."/>
            <person name="Saif S."/>
            <person name="Shea T."/>
            <person name="Sisk P."/>
            <person name="Sykes S."/>
            <person name="Wortman J."/>
            <person name="Nusbaum C."/>
            <person name="Birren B."/>
        </authorList>
    </citation>
    <scope>NUCLEOTIDE SEQUENCE [LARGE SCALE GENOMIC DNA]</scope>
    <source>
        <strain evidence="10 11">VS20</strain>
    </source>
</reference>
<dbReference type="GO" id="GO:0003682">
    <property type="term" value="F:chromatin binding"/>
    <property type="evidence" value="ECO:0007669"/>
    <property type="project" value="TreeGrafter"/>
</dbReference>
<dbReference type="InterPro" id="IPR015943">
    <property type="entry name" value="WD40/YVTN_repeat-like_dom_sf"/>
</dbReference>
<dbReference type="InterPro" id="IPR048591">
    <property type="entry name" value="WDHD1/CFT4_hel"/>
</dbReference>
<dbReference type="Pfam" id="PF12341">
    <property type="entry name" value="Mcl1_mid"/>
    <property type="match status" value="1"/>
</dbReference>
<feature type="region of interest" description="Disordered" evidence="6">
    <location>
        <begin position="827"/>
        <end position="909"/>
    </location>
</feature>
<dbReference type="InParanoid" id="T0RIA9"/>
<dbReference type="Proteomes" id="UP000030762">
    <property type="component" value="Unassembled WGS sequence"/>
</dbReference>
<feature type="compositionally biased region" description="Basic residues" evidence="6">
    <location>
        <begin position="896"/>
        <end position="909"/>
    </location>
</feature>
<sequence length="909" mass="98559">MRVRSILTISMHASGVGDLGVLPGSIAVTCGEDGYVRFTDLTTLKELKAMILDSDDGTIPSVAVSGSDMFVATSDNYVLNRYSVSAGAKPKFEGCFLRCTEDIKHVDCSTSYVGVVSEDTQSRIVSRANMERLLLLDGHKEVAKSIAMDPMETYVATSGADSTVQIFDIAHIDDDTVEVSALKSLPLQYQNGMKDDDVLCRIAWAPIDGRLLAVPLRTNTLGLYARDSWALVHKLVFPSTDGIVAADINVVGFSPNGRYVAAASMARQVFVWSVATQECIAVYEVEDAVMALSWLADANGIALLLASGNVGYAENVAPDACDTAAAPSLALTTVPTVVVPEVPAPIVPPAPTVLPTLESASEDEDPDMQVNAIKASFGFGQDMTILPAVAAPLESSAPPSPRGALPSHVSPLVFAKPLAPPFQSGSILSGPVTLLAWSPLGEIERLPSTDDHLIQVSFADKNRRGFRFTDSYGFLLAAFDTHGAFFASPKTDDDHSVLFYRRFESWAANASWHAQLPLDEDALCVATADHFCAVATSLNILRLYTTAGIPYGSFSLRARVLTMAASGPYLAVVTQVAREACLHVDVYKLPFQRHAPRVAVVASSPLPLSPQTDLRWLGFNDAHMLFAVDSLGVLHVLSHGMGDQWTPLGSPGPHVFALGFLRDTLLYIPLPEDMEAPRLARKNRPVPSTFVLGSVPERLDKTMRLYPYHKVEHLAWLGSPDLVTEQASMDKQLLVMVKDACASDMPARALDLAKCFMLEKSHTIAQTIATHFGMRQLGAQLEALYEAFVEAPRLETETHTYSMPSYARPTSPPRRQRNFMPPLKQLVTDQADEPQRNEDEQVDDVSADERRATLQEAPHTPPRAPAPMRTNPFFKGSQDGKRKAAPGSLDTLKSPPPKKKAIGSLFARK</sequence>
<dbReference type="Pfam" id="PF24817">
    <property type="entry name" value="WD40_WDHD1_1st"/>
    <property type="match status" value="1"/>
</dbReference>
<dbReference type="PROSITE" id="PS50082">
    <property type="entry name" value="WD_REPEATS_2"/>
    <property type="match status" value="2"/>
</dbReference>
<name>T0RIA9_SAPDV</name>
<evidence type="ECO:0000313" key="11">
    <source>
        <dbReference type="Proteomes" id="UP000030762"/>
    </source>
</evidence>
<dbReference type="Gene3D" id="2.130.10.10">
    <property type="entry name" value="YVTN repeat-like/Quinoprotein amine dehydrogenase"/>
    <property type="match status" value="2"/>
</dbReference>
<dbReference type="GO" id="GO:0006281">
    <property type="term" value="P:DNA repair"/>
    <property type="evidence" value="ECO:0007669"/>
    <property type="project" value="TreeGrafter"/>
</dbReference>
<keyword evidence="3" id="KW-0677">Repeat</keyword>
<dbReference type="GO" id="GO:0043596">
    <property type="term" value="C:nuclear replication fork"/>
    <property type="evidence" value="ECO:0007669"/>
    <property type="project" value="TreeGrafter"/>
</dbReference>
<feature type="domain" description="WDHD1/CFT4 second beta-propeller" evidence="7">
    <location>
        <begin position="421"/>
        <end position="687"/>
    </location>
</feature>
<dbReference type="STRING" id="1156394.T0RIA9"/>
<dbReference type="PROSITE" id="PS50294">
    <property type="entry name" value="WD_REPEATS_REGION"/>
    <property type="match status" value="1"/>
</dbReference>
<evidence type="ECO:0000256" key="3">
    <source>
        <dbReference type="ARBA" id="ARBA00022737"/>
    </source>
</evidence>
<evidence type="ECO:0000259" key="7">
    <source>
        <dbReference type="Pfam" id="PF12341"/>
    </source>
</evidence>
<dbReference type="InterPro" id="IPR057646">
    <property type="entry name" value="WD40_WDHD1_1st"/>
</dbReference>
<dbReference type="InterPro" id="IPR036322">
    <property type="entry name" value="WD40_repeat_dom_sf"/>
</dbReference>
<feature type="repeat" description="WD" evidence="5">
    <location>
        <begin position="136"/>
        <end position="169"/>
    </location>
</feature>
<dbReference type="PANTHER" id="PTHR19932:SF10">
    <property type="entry name" value="WD REPEAT AND HMG-BOX DNA-BINDING PROTEIN 1"/>
    <property type="match status" value="1"/>
</dbReference>
<proteinExistence type="predicted"/>
<comment type="subcellular location">
    <subcellularLocation>
        <location evidence="1">Nucleus</location>
    </subcellularLocation>
</comment>
<dbReference type="GeneID" id="19950973"/>
<keyword evidence="4" id="KW-0539">Nucleus</keyword>
<feature type="domain" description="WDHD1/CFT4 helical bundle" evidence="8">
    <location>
        <begin position="725"/>
        <end position="788"/>
    </location>
</feature>
<feature type="repeat" description="WD" evidence="5">
    <location>
        <begin position="248"/>
        <end position="282"/>
    </location>
</feature>
<evidence type="ECO:0000256" key="1">
    <source>
        <dbReference type="ARBA" id="ARBA00004123"/>
    </source>
</evidence>
<accession>T0RIA9</accession>
<keyword evidence="11" id="KW-1185">Reference proteome</keyword>
<evidence type="ECO:0000259" key="9">
    <source>
        <dbReference type="Pfam" id="PF24817"/>
    </source>
</evidence>